<gene>
    <name evidence="10" type="ORF">PYW07_001354</name>
</gene>
<keyword evidence="3" id="KW-0378">Hydrolase</keyword>
<dbReference type="InterPro" id="IPR000169">
    <property type="entry name" value="Pept_cys_AS"/>
</dbReference>
<keyword evidence="4" id="KW-0788">Thiol protease</keyword>
<keyword evidence="6" id="KW-1015">Disulfide bond</keyword>
<name>A0AAD8DVS7_MYTSE</name>
<evidence type="ECO:0000256" key="5">
    <source>
        <dbReference type="ARBA" id="ARBA00023145"/>
    </source>
</evidence>
<dbReference type="InterPro" id="IPR025661">
    <property type="entry name" value="Pept_asp_AS"/>
</dbReference>
<feature type="domain" description="Peptidase C1A papain C-terminal" evidence="8">
    <location>
        <begin position="123"/>
        <end position="335"/>
    </location>
</feature>
<evidence type="ECO:0000256" key="6">
    <source>
        <dbReference type="ARBA" id="ARBA00023157"/>
    </source>
</evidence>
<reference evidence="10" key="1">
    <citation type="submission" date="2023-03" db="EMBL/GenBank/DDBJ databases">
        <title>Chromosome-level genomes of two armyworms, Mythimna separata and Mythimna loreyi, provide insights into the biosynthesis and reception of sex pheromones.</title>
        <authorList>
            <person name="Zhao H."/>
        </authorList>
    </citation>
    <scope>NUCLEOTIDE SEQUENCE</scope>
    <source>
        <strain evidence="10">BeijingLab</strain>
        <tissue evidence="10">Pupa</tissue>
    </source>
</reference>
<evidence type="ECO:0000313" key="10">
    <source>
        <dbReference type="EMBL" id="KAJ8726656.1"/>
    </source>
</evidence>
<evidence type="ECO:0000256" key="3">
    <source>
        <dbReference type="ARBA" id="ARBA00022801"/>
    </source>
</evidence>
<dbReference type="PRINTS" id="PR00705">
    <property type="entry name" value="PAPAIN"/>
</dbReference>
<sequence>MSPLLFLLCSCLVTLAVSKKASKPLFREHAEFHFERFIEEHNKEYIDEEEKQYRFEIFVDNMHKANQMNEESDHAEFGITRFSDLTPEEFLNHFTGLADVESLNYTTSACNDVYDSQIGNYHAPESFDWRQHNAVTRVKNQGKCGGCYAFSVSGNIEGQYAIKHGSLIELSEQQTVDCDKGSNGCRGGYMPASFRSIIQQGGIETEAAYPYKASQGYCRFTPGKAAVRLTDCNLYNLRSQEKLKQLLYHNGPISIGVQASSFQGYHGGIMSDEHCNSGDVNHAVLLVGYGTENGRPFWTVKNSWGTSFGEHGYIRIQRGDSAASCGMMNNGYMSSSVVM</sequence>
<feature type="chain" id="PRO_5042006752" description="Cathepsin L" evidence="7">
    <location>
        <begin position="19"/>
        <end position="339"/>
    </location>
</feature>
<dbReference type="EMBL" id="JARGEI010000009">
    <property type="protein sequence ID" value="KAJ8726656.1"/>
    <property type="molecule type" value="Genomic_DNA"/>
</dbReference>
<dbReference type="SUPFAM" id="SSF54001">
    <property type="entry name" value="Cysteine proteinases"/>
    <property type="match status" value="1"/>
</dbReference>
<dbReference type="PANTHER" id="PTHR12411">
    <property type="entry name" value="CYSTEINE PROTEASE FAMILY C1-RELATED"/>
    <property type="match status" value="1"/>
</dbReference>
<dbReference type="SMART" id="SM00645">
    <property type="entry name" value="Pept_C1"/>
    <property type="match status" value="1"/>
</dbReference>
<comment type="caution">
    <text evidence="10">The sequence shown here is derived from an EMBL/GenBank/DDBJ whole genome shotgun (WGS) entry which is preliminary data.</text>
</comment>
<dbReference type="PROSITE" id="PS00640">
    <property type="entry name" value="THIOL_PROTEASE_ASN"/>
    <property type="match status" value="1"/>
</dbReference>
<dbReference type="FunFam" id="3.90.70.10:FF:000103">
    <property type="entry name" value="Hypothetical LOC496748"/>
    <property type="match status" value="1"/>
</dbReference>
<comment type="similarity">
    <text evidence="1">Belongs to the peptidase C1 family.</text>
</comment>
<dbReference type="SMART" id="SM00848">
    <property type="entry name" value="Inhibitor_I29"/>
    <property type="match status" value="1"/>
</dbReference>
<keyword evidence="2" id="KW-0645">Protease</keyword>
<dbReference type="Pfam" id="PF08246">
    <property type="entry name" value="Inhibitor_I29"/>
    <property type="match status" value="1"/>
</dbReference>
<feature type="signal peptide" evidence="7">
    <location>
        <begin position="1"/>
        <end position="18"/>
    </location>
</feature>
<dbReference type="InterPro" id="IPR025660">
    <property type="entry name" value="Pept_his_AS"/>
</dbReference>
<evidence type="ECO:0000256" key="2">
    <source>
        <dbReference type="ARBA" id="ARBA00022670"/>
    </source>
</evidence>
<dbReference type="CDD" id="cd02248">
    <property type="entry name" value="Peptidase_C1A"/>
    <property type="match status" value="1"/>
</dbReference>
<evidence type="ECO:0000259" key="8">
    <source>
        <dbReference type="SMART" id="SM00645"/>
    </source>
</evidence>
<keyword evidence="5" id="KW-0865">Zymogen</keyword>
<dbReference type="Pfam" id="PF00112">
    <property type="entry name" value="Peptidase_C1"/>
    <property type="match status" value="1"/>
</dbReference>
<dbReference type="Gene3D" id="3.90.70.10">
    <property type="entry name" value="Cysteine proteinases"/>
    <property type="match status" value="1"/>
</dbReference>
<dbReference type="GO" id="GO:0008234">
    <property type="term" value="F:cysteine-type peptidase activity"/>
    <property type="evidence" value="ECO:0007669"/>
    <property type="project" value="UniProtKB-KW"/>
</dbReference>
<dbReference type="GO" id="GO:0006508">
    <property type="term" value="P:proteolysis"/>
    <property type="evidence" value="ECO:0007669"/>
    <property type="project" value="UniProtKB-KW"/>
</dbReference>
<feature type="domain" description="Cathepsin propeptide inhibitor" evidence="9">
    <location>
        <begin position="34"/>
        <end position="90"/>
    </location>
</feature>
<dbReference type="InterPro" id="IPR039417">
    <property type="entry name" value="Peptidase_C1A_papain-like"/>
</dbReference>
<keyword evidence="11" id="KW-1185">Reference proteome</keyword>
<accession>A0AAD8DVS7</accession>
<proteinExistence type="inferred from homology"/>
<dbReference type="PROSITE" id="PS00639">
    <property type="entry name" value="THIOL_PROTEASE_HIS"/>
    <property type="match status" value="1"/>
</dbReference>
<dbReference type="AlphaFoldDB" id="A0AAD8DVS7"/>
<protein>
    <recommendedName>
        <fullName evidence="12">Cathepsin L</fullName>
    </recommendedName>
</protein>
<dbReference type="InterPro" id="IPR013201">
    <property type="entry name" value="Prot_inhib_I29"/>
</dbReference>
<evidence type="ECO:0000259" key="9">
    <source>
        <dbReference type="SMART" id="SM00848"/>
    </source>
</evidence>
<dbReference type="InterPro" id="IPR000668">
    <property type="entry name" value="Peptidase_C1A_C"/>
</dbReference>
<evidence type="ECO:0000313" key="11">
    <source>
        <dbReference type="Proteomes" id="UP001231518"/>
    </source>
</evidence>
<evidence type="ECO:0000256" key="4">
    <source>
        <dbReference type="ARBA" id="ARBA00022807"/>
    </source>
</evidence>
<dbReference type="InterPro" id="IPR013128">
    <property type="entry name" value="Peptidase_C1A"/>
</dbReference>
<evidence type="ECO:0000256" key="1">
    <source>
        <dbReference type="ARBA" id="ARBA00008455"/>
    </source>
</evidence>
<dbReference type="PROSITE" id="PS00139">
    <property type="entry name" value="THIOL_PROTEASE_CYS"/>
    <property type="match status" value="1"/>
</dbReference>
<evidence type="ECO:0000256" key="7">
    <source>
        <dbReference type="SAM" id="SignalP"/>
    </source>
</evidence>
<dbReference type="InterPro" id="IPR038765">
    <property type="entry name" value="Papain-like_cys_pep_sf"/>
</dbReference>
<evidence type="ECO:0008006" key="12">
    <source>
        <dbReference type="Google" id="ProtNLM"/>
    </source>
</evidence>
<keyword evidence="7" id="KW-0732">Signal</keyword>
<organism evidence="10 11">
    <name type="scientific">Mythimna separata</name>
    <name type="common">Oriental armyworm</name>
    <name type="synonym">Pseudaletia separata</name>
    <dbReference type="NCBI Taxonomy" id="271217"/>
    <lineage>
        <taxon>Eukaryota</taxon>
        <taxon>Metazoa</taxon>
        <taxon>Ecdysozoa</taxon>
        <taxon>Arthropoda</taxon>
        <taxon>Hexapoda</taxon>
        <taxon>Insecta</taxon>
        <taxon>Pterygota</taxon>
        <taxon>Neoptera</taxon>
        <taxon>Endopterygota</taxon>
        <taxon>Lepidoptera</taxon>
        <taxon>Glossata</taxon>
        <taxon>Ditrysia</taxon>
        <taxon>Noctuoidea</taxon>
        <taxon>Noctuidae</taxon>
        <taxon>Noctuinae</taxon>
        <taxon>Hadenini</taxon>
        <taxon>Mythimna</taxon>
    </lineage>
</organism>
<dbReference type="Proteomes" id="UP001231518">
    <property type="component" value="Chromosome 10"/>
</dbReference>